<dbReference type="GO" id="GO:0035025">
    <property type="term" value="P:positive regulation of Rho protein signal transduction"/>
    <property type="evidence" value="ECO:0007669"/>
    <property type="project" value="TreeGrafter"/>
</dbReference>
<feature type="transmembrane region" description="Helical" evidence="10">
    <location>
        <begin position="300"/>
        <end position="322"/>
    </location>
</feature>
<dbReference type="GO" id="GO:0005886">
    <property type="term" value="C:plasma membrane"/>
    <property type="evidence" value="ECO:0007669"/>
    <property type="project" value="TreeGrafter"/>
</dbReference>
<dbReference type="Proteomes" id="UP000286641">
    <property type="component" value="Unplaced"/>
</dbReference>
<feature type="transmembrane region" description="Helical" evidence="10">
    <location>
        <begin position="76"/>
        <end position="98"/>
    </location>
</feature>
<reference key="1">
    <citation type="submission" date="2019-01" db="UniProtKB">
        <authorList>
            <consortium name="RefSeq"/>
        </authorList>
    </citation>
    <scope>IDENTIFICATION</scope>
</reference>
<keyword evidence="8" id="KW-0807">Transducer</keyword>
<dbReference type="Pfam" id="PF00001">
    <property type="entry name" value="7tm_1"/>
    <property type="match status" value="1"/>
</dbReference>
<gene>
    <name evidence="13" type="primary">LOC112811879</name>
</gene>
<comment type="subcellular location">
    <subcellularLocation>
        <location evidence="1">Membrane</location>
        <topology evidence="1">Multi-pass membrane protein</topology>
    </subcellularLocation>
</comment>
<dbReference type="PRINTS" id="PR00237">
    <property type="entry name" value="GPCRRHODOPSN"/>
</dbReference>
<dbReference type="PROSITE" id="PS50262">
    <property type="entry name" value="G_PROTEIN_RECEP_F1_2"/>
    <property type="match status" value="1"/>
</dbReference>
<evidence type="ECO:0000256" key="5">
    <source>
        <dbReference type="ARBA" id="ARBA00023136"/>
    </source>
</evidence>
<feature type="transmembrane region" description="Helical" evidence="10">
    <location>
        <begin position="165"/>
        <end position="188"/>
    </location>
</feature>
<accession>A0A3Q7MZM8</accession>
<keyword evidence="7" id="KW-0325">Glycoprotein</keyword>
<dbReference type="PANTHER" id="PTHR24232">
    <property type="entry name" value="G-PROTEIN COUPLED RECEPTOR"/>
    <property type="match status" value="1"/>
</dbReference>
<dbReference type="AlphaFoldDB" id="A0A3Q7MZM8"/>
<evidence type="ECO:0000256" key="6">
    <source>
        <dbReference type="ARBA" id="ARBA00023170"/>
    </source>
</evidence>
<evidence type="ECO:0000256" key="4">
    <source>
        <dbReference type="ARBA" id="ARBA00023040"/>
    </source>
</evidence>
<dbReference type="InParanoid" id="A0A3Q7MZM8"/>
<feature type="transmembrane region" description="Helical" evidence="10">
    <location>
        <begin position="255"/>
        <end position="280"/>
    </location>
</feature>
<name>A0A3Q7MZM8_CALUR</name>
<keyword evidence="12" id="KW-1185">Reference proteome</keyword>
<dbReference type="GO" id="GO:0004930">
    <property type="term" value="F:G protein-coupled receptor activity"/>
    <property type="evidence" value="ECO:0007669"/>
    <property type="project" value="UniProtKB-KW"/>
</dbReference>
<evidence type="ECO:0000313" key="13">
    <source>
        <dbReference type="RefSeq" id="XP_025712142.1"/>
    </source>
</evidence>
<dbReference type="SUPFAM" id="SSF81321">
    <property type="entry name" value="Family A G protein-coupled receptor-like"/>
    <property type="match status" value="1"/>
</dbReference>
<feature type="transmembrane region" description="Helical" evidence="10">
    <location>
        <begin position="208"/>
        <end position="234"/>
    </location>
</feature>
<proteinExistence type="predicted"/>
<protein>
    <submittedName>
        <fullName evidence="13">Platelet-activating factor receptor-like</fullName>
    </submittedName>
</protein>
<keyword evidence="3 10" id="KW-1133">Transmembrane helix</keyword>
<sequence>MFPHNPPNNTVSPRSEMNGSVGDPGVRGCSPWDDPARFIVVPAAYAMALGLGLPANVAALAVFVRSGRRLGQALRLYLLNLALADVLFTLTLPLWLTYYLGPAHWPFPEAACRAAGAAYYAATYAAVAFAALISLCRCGSVRGPRPRAPGRLALRRRGPARPARAACAAAWLAGLACAAPSLAAPHALRPGPGGAARCLEHGWARAGLAYATVAFFAVAFLLVLAAYVSLARALTAPSGPGPAPAGPHRRAAKTMVLGLLLVFALCLAPYHLLLAPWVAGREGATGGDGGECRAASTLDVLHTLSLALLSLNSCLDPLIYCFSVRRFRQDCWALGCRPGLGAPGAHVASLASSS</sequence>
<dbReference type="InterPro" id="IPR000276">
    <property type="entry name" value="GPCR_Rhodpsn"/>
</dbReference>
<evidence type="ECO:0000256" key="9">
    <source>
        <dbReference type="SAM" id="MobiDB-lite"/>
    </source>
</evidence>
<evidence type="ECO:0000256" key="3">
    <source>
        <dbReference type="ARBA" id="ARBA00022989"/>
    </source>
</evidence>
<feature type="transmembrane region" description="Helical" evidence="10">
    <location>
        <begin position="43"/>
        <end position="64"/>
    </location>
</feature>
<dbReference type="GO" id="GO:0007200">
    <property type="term" value="P:phospholipase C-activating G protein-coupled receptor signaling pathway"/>
    <property type="evidence" value="ECO:0007669"/>
    <property type="project" value="TreeGrafter"/>
</dbReference>
<evidence type="ECO:0000259" key="11">
    <source>
        <dbReference type="PROSITE" id="PS50262"/>
    </source>
</evidence>
<evidence type="ECO:0000256" key="10">
    <source>
        <dbReference type="SAM" id="Phobius"/>
    </source>
</evidence>
<dbReference type="Gene3D" id="1.20.1070.10">
    <property type="entry name" value="Rhodopsin 7-helix transmembrane proteins"/>
    <property type="match status" value="1"/>
</dbReference>
<evidence type="ECO:0000256" key="7">
    <source>
        <dbReference type="ARBA" id="ARBA00023180"/>
    </source>
</evidence>
<organism evidence="12 13">
    <name type="scientific">Callorhinus ursinus</name>
    <name type="common">Northern fur seal</name>
    <dbReference type="NCBI Taxonomy" id="34884"/>
    <lineage>
        <taxon>Eukaryota</taxon>
        <taxon>Metazoa</taxon>
        <taxon>Chordata</taxon>
        <taxon>Craniata</taxon>
        <taxon>Vertebrata</taxon>
        <taxon>Euteleostomi</taxon>
        <taxon>Mammalia</taxon>
        <taxon>Eutheria</taxon>
        <taxon>Laurasiatheria</taxon>
        <taxon>Carnivora</taxon>
        <taxon>Caniformia</taxon>
        <taxon>Pinnipedia</taxon>
        <taxon>Otariidae</taxon>
        <taxon>Callorhinus</taxon>
    </lineage>
</organism>
<keyword evidence="6" id="KW-0675">Receptor</keyword>
<reference evidence="13" key="2">
    <citation type="submission" date="2025-08" db="UniProtKB">
        <authorList>
            <consortium name="RefSeq"/>
        </authorList>
    </citation>
    <scope>IDENTIFICATION</scope>
    <source>
        <tissue evidence="13">Blood</tissue>
    </source>
</reference>
<dbReference type="GeneID" id="112811879"/>
<keyword evidence="2 10" id="KW-0812">Transmembrane</keyword>
<evidence type="ECO:0000313" key="12">
    <source>
        <dbReference type="Proteomes" id="UP000286641"/>
    </source>
</evidence>
<dbReference type="InterPro" id="IPR017452">
    <property type="entry name" value="GPCR_Rhodpsn_7TM"/>
</dbReference>
<feature type="domain" description="G-protein coupled receptors family 1 profile" evidence="11">
    <location>
        <begin position="55"/>
        <end position="320"/>
    </location>
</feature>
<keyword evidence="4" id="KW-0297">G-protein coupled receptor</keyword>
<dbReference type="RefSeq" id="XP_025712142.1">
    <property type="nucleotide sequence ID" value="XM_025856357.1"/>
</dbReference>
<feature type="compositionally biased region" description="Polar residues" evidence="9">
    <location>
        <begin position="7"/>
        <end position="18"/>
    </location>
</feature>
<evidence type="ECO:0000256" key="2">
    <source>
        <dbReference type="ARBA" id="ARBA00022692"/>
    </source>
</evidence>
<feature type="region of interest" description="Disordered" evidence="9">
    <location>
        <begin position="1"/>
        <end position="24"/>
    </location>
</feature>
<evidence type="ECO:0000256" key="1">
    <source>
        <dbReference type="ARBA" id="ARBA00004141"/>
    </source>
</evidence>
<evidence type="ECO:0000256" key="8">
    <source>
        <dbReference type="ARBA" id="ARBA00023224"/>
    </source>
</evidence>
<keyword evidence="5 10" id="KW-0472">Membrane</keyword>
<feature type="transmembrane region" description="Helical" evidence="10">
    <location>
        <begin position="118"/>
        <end position="138"/>
    </location>
</feature>
<dbReference type="PANTHER" id="PTHR24232:SF91">
    <property type="entry name" value="TRANSMEMBRANE PROTEIN LOC653160"/>
    <property type="match status" value="1"/>
</dbReference>